<feature type="compositionally biased region" description="Low complexity" evidence="3">
    <location>
        <begin position="94"/>
        <end position="103"/>
    </location>
</feature>
<dbReference type="GO" id="GO:0016787">
    <property type="term" value="F:hydrolase activity"/>
    <property type="evidence" value="ECO:0007669"/>
    <property type="project" value="UniProtKB-KW"/>
</dbReference>
<name>A0AAJ0M3T7_9PEZI</name>
<dbReference type="GeneID" id="87886558"/>
<gene>
    <name evidence="4" type="ORF">B0T15DRAFT_508533</name>
</gene>
<dbReference type="InterPro" id="IPR000026">
    <property type="entry name" value="N1-like"/>
</dbReference>
<accession>A0AAJ0M3T7</accession>
<sequence>MSSSRPKKTTTTTTTTTISHSGGGTRSSASTSAASSSATHKIPVKITDRNGQPYAGDPYETPGSPPFVRQGSYYETNSNNEEFKYLKASDVRRQAQQAPAQNASVGRYPKPFANHEKLNLTSQGPHKEFPLSPSPGASTSTSGKPPSNYRGGDPGPVRAVYSDDRKSVDVVYHDPNGAPVAPRKGRAKPSTPYAMAKYRESPTYADTSNVKPSSSTKER</sequence>
<feature type="compositionally biased region" description="Basic and acidic residues" evidence="3">
    <location>
        <begin position="81"/>
        <end position="93"/>
    </location>
</feature>
<dbReference type="GO" id="GO:0003723">
    <property type="term" value="F:RNA binding"/>
    <property type="evidence" value="ECO:0007669"/>
    <property type="project" value="InterPro"/>
</dbReference>
<evidence type="ECO:0000256" key="2">
    <source>
        <dbReference type="ARBA" id="ARBA00022801"/>
    </source>
</evidence>
<dbReference type="Gene3D" id="3.10.450.30">
    <property type="entry name" value="Microbial ribonucleases"/>
    <property type="match status" value="1"/>
</dbReference>
<feature type="compositionally biased region" description="Basic and acidic residues" evidence="3">
    <location>
        <begin position="161"/>
        <end position="172"/>
    </location>
</feature>
<evidence type="ECO:0000313" key="5">
    <source>
        <dbReference type="Proteomes" id="UP001273166"/>
    </source>
</evidence>
<dbReference type="GO" id="GO:0004521">
    <property type="term" value="F:RNA endonuclease activity"/>
    <property type="evidence" value="ECO:0007669"/>
    <property type="project" value="InterPro"/>
</dbReference>
<proteinExistence type="predicted"/>
<dbReference type="AlphaFoldDB" id="A0AAJ0M3T7"/>
<reference evidence="4" key="1">
    <citation type="journal article" date="2023" name="Mol. Phylogenet. Evol.">
        <title>Genome-scale phylogeny and comparative genomics of the fungal order Sordariales.</title>
        <authorList>
            <person name="Hensen N."/>
            <person name="Bonometti L."/>
            <person name="Westerberg I."/>
            <person name="Brannstrom I.O."/>
            <person name="Guillou S."/>
            <person name="Cros-Aarteil S."/>
            <person name="Calhoun S."/>
            <person name="Haridas S."/>
            <person name="Kuo A."/>
            <person name="Mondo S."/>
            <person name="Pangilinan J."/>
            <person name="Riley R."/>
            <person name="LaButti K."/>
            <person name="Andreopoulos B."/>
            <person name="Lipzen A."/>
            <person name="Chen C."/>
            <person name="Yan M."/>
            <person name="Daum C."/>
            <person name="Ng V."/>
            <person name="Clum A."/>
            <person name="Steindorff A."/>
            <person name="Ohm R.A."/>
            <person name="Martin F."/>
            <person name="Silar P."/>
            <person name="Natvig D.O."/>
            <person name="Lalanne C."/>
            <person name="Gautier V."/>
            <person name="Ament-Velasquez S.L."/>
            <person name="Kruys A."/>
            <person name="Hutchinson M.I."/>
            <person name="Powell A.J."/>
            <person name="Barry K."/>
            <person name="Miller A.N."/>
            <person name="Grigoriev I.V."/>
            <person name="Debuchy R."/>
            <person name="Gladieux P."/>
            <person name="Hiltunen Thoren M."/>
            <person name="Johannesson H."/>
        </authorList>
    </citation>
    <scope>NUCLEOTIDE SEQUENCE</scope>
    <source>
        <strain evidence="4">CBS 333.67</strain>
    </source>
</reference>
<feature type="region of interest" description="Disordered" evidence="3">
    <location>
        <begin position="1"/>
        <end position="219"/>
    </location>
</feature>
<keyword evidence="2" id="KW-0378">Hydrolase</keyword>
<feature type="compositionally biased region" description="Low complexity" evidence="3">
    <location>
        <begin position="9"/>
        <end position="39"/>
    </location>
</feature>
<organism evidence="4 5">
    <name type="scientific">Chaetomium strumarium</name>
    <dbReference type="NCBI Taxonomy" id="1170767"/>
    <lineage>
        <taxon>Eukaryota</taxon>
        <taxon>Fungi</taxon>
        <taxon>Dikarya</taxon>
        <taxon>Ascomycota</taxon>
        <taxon>Pezizomycotina</taxon>
        <taxon>Sordariomycetes</taxon>
        <taxon>Sordariomycetidae</taxon>
        <taxon>Sordariales</taxon>
        <taxon>Chaetomiaceae</taxon>
        <taxon>Chaetomium</taxon>
    </lineage>
</organism>
<dbReference type="Proteomes" id="UP001273166">
    <property type="component" value="Unassembled WGS sequence"/>
</dbReference>
<dbReference type="EMBL" id="JAUDZG010000002">
    <property type="protein sequence ID" value="KAK3308015.1"/>
    <property type="molecule type" value="Genomic_DNA"/>
</dbReference>
<reference evidence="4" key="2">
    <citation type="submission" date="2023-06" db="EMBL/GenBank/DDBJ databases">
        <authorList>
            <consortium name="Lawrence Berkeley National Laboratory"/>
            <person name="Mondo S.J."/>
            <person name="Hensen N."/>
            <person name="Bonometti L."/>
            <person name="Westerberg I."/>
            <person name="Brannstrom I.O."/>
            <person name="Guillou S."/>
            <person name="Cros-Aarteil S."/>
            <person name="Calhoun S."/>
            <person name="Haridas S."/>
            <person name="Kuo A."/>
            <person name="Pangilinan J."/>
            <person name="Riley R."/>
            <person name="Labutti K."/>
            <person name="Andreopoulos B."/>
            <person name="Lipzen A."/>
            <person name="Chen C."/>
            <person name="Yanf M."/>
            <person name="Daum C."/>
            <person name="Ng V."/>
            <person name="Clum A."/>
            <person name="Steindorff A."/>
            <person name="Ohm R."/>
            <person name="Martin F."/>
            <person name="Silar P."/>
            <person name="Natvig D."/>
            <person name="Lalanne C."/>
            <person name="Gautier V."/>
            <person name="Ament-Velasquez S.L."/>
            <person name="Kruys A."/>
            <person name="Hutchinson M.I."/>
            <person name="Powell A.J."/>
            <person name="Barry K."/>
            <person name="Miller A.N."/>
            <person name="Grigoriev I.V."/>
            <person name="Debuchy R."/>
            <person name="Gladieux P."/>
            <person name="Thoren M.H."/>
            <person name="Johannesson H."/>
        </authorList>
    </citation>
    <scope>NUCLEOTIDE SEQUENCE</scope>
    <source>
        <strain evidence="4">CBS 333.67</strain>
    </source>
</reference>
<comment type="caution">
    <text evidence="4">The sequence shown here is derived from an EMBL/GenBank/DDBJ whole genome shotgun (WGS) entry which is preliminary data.</text>
</comment>
<protein>
    <submittedName>
        <fullName evidence="4">Uncharacterized protein</fullName>
    </submittedName>
</protein>
<evidence type="ECO:0000256" key="3">
    <source>
        <dbReference type="SAM" id="MobiDB-lite"/>
    </source>
</evidence>
<dbReference type="InterPro" id="IPR016191">
    <property type="entry name" value="Ribonuclease/ribotoxin"/>
</dbReference>
<evidence type="ECO:0000256" key="1">
    <source>
        <dbReference type="ARBA" id="ARBA00022722"/>
    </source>
</evidence>
<feature type="compositionally biased region" description="Low complexity" evidence="3">
    <location>
        <begin position="130"/>
        <end position="147"/>
    </location>
</feature>
<dbReference type="Pfam" id="PF00545">
    <property type="entry name" value="Ribonuclease"/>
    <property type="match status" value="1"/>
</dbReference>
<keyword evidence="5" id="KW-1185">Reference proteome</keyword>
<feature type="compositionally biased region" description="Polar residues" evidence="3">
    <location>
        <begin position="204"/>
        <end position="219"/>
    </location>
</feature>
<dbReference type="RefSeq" id="XP_062723795.1">
    <property type="nucleotide sequence ID" value="XM_062867729.1"/>
</dbReference>
<keyword evidence="1" id="KW-0540">Nuclease</keyword>
<dbReference type="SUPFAM" id="SSF53933">
    <property type="entry name" value="Microbial ribonucleases"/>
    <property type="match status" value="1"/>
</dbReference>
<evidence type="ECO:0000313" key="4">
    <source>
        <dbReference type="EMBL" id="KAK3308015.1"/>
    </source>
</evidence>